<evidence type="ECO:0000256" key="1">
    <source>
        <dbReference type="ARBA" id="ARBA00022737"/>
    </source>
</evidence>
<gene>
    <name evidence="5" type="ORF">CLODIP_2_CD00364</name>
</gene>
<feature type="compositionally biased region" description="Pro residues" evidence="2">
    <location>
        <begin position="1"/>
        <end position="11"/>
    </location>
</feature>
<feature type="compositionally biased region" description="Basic and acidic residues" evidence="2">
    <location>
        <begin position="225"/>
        <end position="234"/>
    </location>
</feature>
<evidence type="ECO:0000313" key="5">
    <source>
        <dbReference type="EMBL" id="CAB3367370.1"/>
    </source>
</evidence>
<dbReference type="FunFam" id="1.10.10.440:FF:000005">
    <property type="entry name" value="Transcription elongation regulator 1 (CA150)"/>
    <property type="match status" value="1"/>
</dbReference>
<dbReference type="PANTHER" id="PTHR15377:SF3">
    <property type="entry name" value="WW DOMAIN-CONTAINING PROTEIN"/>
    <property type="match status" value="1"/>
</dbReference>
<feature type="region of interest" description="Disordered" evidence="2">
    <location>
        <begin position="744"/>
        <end position="766"/>
    </location>
</feature>
<feature type="compositionally biased region" description="Basic and acidic residues" evidence="2">
    <location>
        <begin position="517"/>
        <end position="564"/>
    </location>
</feature>
<feature type="region of interest" description="Disordered" evidence="2">
    <location>
        <begin position="487"/>
        <end position="564"/>
    </location>
</feature>
<accession>A0A8S1CGM6</accession>
<dbReference type="Pfam" id="PF01846">
    <property type="entry name" value="FF"/>
    <property type="match status" value="6"/>
</dbReference>
<keyword evidence="6" id="KW-1185">Reference proteome</keyword>
<feature type="compositionally biased region" description="Basic and acidic residues" evidence="2">
    <location>
        <begin position="246"/>
        <end position="264"/>
    </location>
</feature>
<dbReference type="PROSITE" id="PS51676">
    <property type="entry name" value="FF"/>
    <property type="match status" value="5"/>
</dbReference>
<dbReference type="SMART" id="SM00441">
    <property type="entry name" value="FF"/>
    <property type="match status" value="6"/>
</dbReference>
<name>A0A8S1CGM6_9INSE</name>
<dbReference type="CDD" id="cd00201">
    <property type="entry name" value="WW"/>
    <property type="match status" value="2"/>
</dbReference>
<dbReference type="GO" id="GO:0005634">
    <property type="term" value="C:nucleus"/>
    <property type="evidence" value="ECO:0007669"/>
    <property type="project" value="TreeGrafter"/>
</dbReference>
<dbReference type="Pfam" id="PF00397">
    <property type="entry name" value="WW"/>
    <property type="match status" value="1"/>
</dbReference>
<evidence type="ECO:0000256" key="2">
    <source>
        <dbReference type="SAM" id="MobiDB-lite"/>
    </source>
</evidence>
<dbReference type="SUPFAM" id="SSF81698">
    <property type="entry name" value="FF domain"/>
    <property type="match status" value="5"/>
</dbReference>
<evidence type="ECO:0000259" key="4">
    <source>
        <dbReference type="PROSITE" id="PS51676"/>
    </source>
</evidence>
<sequence length="766" mass="89830">MPPPFGMPPPGVGYGEGPPGIQNNWPPMHSYNNFSVPQVPGEEGEPPQVNVGPDLEMKAAEWTEHKAPDGRPYYYNAKTGESVWEKPQPLKDLELARMTRAASGLAAMGEITSQQPEPFKPVEHVPVVEKKPEPVMAAKIAADAEKNMDTLKASVKEEDNQVNMSLKKQDKSRPVSSTPVPGTPWCVVWTGDGRVFFYNPSQRASVWERPSDLVNRTDVEKLIEKPPEAVKKCQQDASSDSESEEPASKKAKVEEDNSDSDTKKNVTNGKTIDTSKEAAMEAEVRAARERAVVPLEARIKQFKSMLHEKQVSAFSTWEKELHKIVFDPRYLLLTSKERKQVFEKYVKERAEEERREKRMKMRERKDDFRKLMEEAKLSGKSTFSDFAQKHGKDERFKNIEKMRERESLFNEYIVEVRRKEKDDKKQRRETCKKDFIALLKETEGIDKNSRWSDIKKKIDDDKRYRAVDSSSNREDWFYDYVKSLKEEKRDKHRDKDSDRHSKEGDQTDEKNSDDEEKDKSEDENEKEKEREKKERQEASLREREKEVRQTLASHMRERDKERELHKHDEAVQQFTALLVDLVRNSDLTWKEAKRMMRKDSRWDLVSLLERDEKEKYFTQHIDQLTRKKREKLRELLDETQEVTLTSTWKEIRRIIKEDPRYSKFSSSERKCEREFKEYLKDKLVAAKADFRELLKETKMITYKSLSEGSQHLHDIEEVLKKDKRYLVLDHVTSDRKKMLLTYLEDLEKKGPPPPPTASEPTRRGIK</sequence>
<dbReference type="OrthoDB" id="63972at2759"/>
<feature type="domain" description="FF" evidence="4">
    <location>
        <begin position="295"/>
        <end position="348"/>
    </location>
</feature>
<dbReference type="InterPro" id="IPR045148">
    <property type="entry name" value="TCRG1-like"/>
</dbReference>
<protein>
    <recommendedName>
        <fullName evidence="7">Transcription elongation regulator 1</fullName>
    </recommendedName>
</protein>
<dbReference type="EMBL" id="CADEPI010000030">
    <property type="protein sequence ID" value="CAB3367370.1"/>
    <property type="molecule type" value="Genomic_DNA"/>
</dbReference>
<dbReference type="PANTHER" id="PTHR15377">
    <property type="entry name" value="TRANSCRIPTION ELONGATION REGULATOR 1"/>
    <property type="match status" value="1"/>
</dbReference>
<dbReference type="Gene3D" id="2.20.70.10">
    <property type="match status" value="2"/>
</dbReference>
<dbReference type="SMART" id="SM00456">
    <property type="entry name" value="WW"/>
    <property type="match status" value="2"/>
</dbReference>
<dbReference type="InterPro" id="IPR057565">
    <property type="entry name" value="WW_TCRG1_3rd"/>
</dbReference>
<feature type="domain" description="FF" evidence="4">
    <location>
        <begin position="566"/>
        <end position="623"/>
    </location>
</feature>
<dbReference type="GO" id="GO:0003712">
    <property type="term" value="F:transcription coregulator activity"/>
    <property type="evidence" value="ECO:0007669"/>
    <property type="project" value="TreeGrafter"/>
</dbReference>
<keyword evidence="1" id="KW-0677">Repeat</keyword>
<dbReference type="Proteomes" id="UP000494165">
    <property type="component" value="Unassembled WGS sequence"/>
</dbReference>
<feature type="compositionally biased region" description="Low complexity" evidence="2">
    <location>
        <begin position="36"/>
        <end position="52"/>
    </location>
</feature>
<dbReference type="InterPro" id="IPR002713">
    <property type="entry name" value="FF_domain"/>
</dbReference>
<evidence type="ECO:0000313" key="6">
    <source>
        <dbReference type="Proteomes" id="UP000494165"/>
    </source>
</evidence>
<dbReference type="GO" id="GO:0070063">
    <property type="term" value="F:RNA polymerase binding"/>
    <property type="evidence" value="ECO:0007669"/>
    <property type="project" value="InterPro"/>
</dbReference>
<organism evidence="5 6">
    <name type="scientific">Cloeon dipterum</name>
    <dbReference type="NCBI Taxonomy" id="197152"/>
    <lineage>
        <taxon>Eukaryota</taxon>
        <taxon>Metazoa</taxon>
        <taxon>Ecdysozoa</taxon>
        <taxon>Arthropoda</taxon>
        <taxon>Hexapoda</taxon>
        <taxon>Insecta</taxon>
        <taxon>Pterygota</taxon>
        <taxon>Palaeoptera</taxon>
        <taxon>Ephemeroptera</taxon>
        <taxon>Pisciforma</taxon>
        <taxon>Baetidae</taxon>
        <taxon>Cloeon</taxon>
    </lineage>
</organism>
<proteinExistence type="predicted"/>
<dbReference type="FunFam" id="2.20.70.10:FF:000049">
    <property type="entry name" value="Transcription elongation regulator 1-like"/>
    <property type="match status" value="1"/>
</dbReference>
<dbReference type="InterPro" id="IPR036517">
    <property type="entry name" value="FF_domain_sf"/>
</dbReference>
<feature type="domain" description="FF" evidence="4">
    <location>
        <begin position="360"/>
        <end position="415"/>
    </location>
</feature>
<dbReference type="PROSITE" id="PS50020">
    <property type="entry name" value="WW_DOMAIN_2"/>
    <property type="match status" value="2"/>
</dbReference>
<evidence type="ECO:0000259" key="3">
    <source>
        <dbReference type="PROSITE" id="PS50020"/>
    </source>
</evidence>
<dbReference type="InterPro" id="IPR036020">
    <property type="entry name" value="WW_dom_sf"/>
</dbReference>
<feature type="domain" description="FF" evidence="4">
    <location>
        <begin position="428"/>
        <end position="483"/>
    </location>
</feature>
<feature type="domain" description="FF" evidence="4">
    <location>
        <begin position="625"/>
        <end position="681"/>
    </location>
</feature>
<feature type="domain" description="WW" evidence="3">
    <location>
        <begin position="62"/>
        <end position="89"/>
    </location>
</feature>
<dbReference type="FunFam" id="1.10.10.440:FF:000001">
    <property type="entry name" value="Transcription elongation regulator 1 like"/>
    <property type="match status" value="1"/>
</dbReference>
<dbReference type="Gene3D" id="1.10.10.440">
    <property type="entry name" value="FF domain"/>
    <property type="match status" value="6"/>
</dbReference>
<feature type="region of interest" description="Disordered" evidence="2">
    <location>
        <begin position="225"/>
        <end position="281"/>
    </location>
</feature>
<feature type="domain" description="WW" evidence="3">
    <location>
        <begin position="183"/>
        <end position="212"/>
    </location>
</feature>
<reference evidence="5 6" key="1">
    <citation type="submission" date="2020-04" db="EMBL/GenBank/DDBJ databases">
        <authorList>
            <person name="Alioto T."/>
            <person name="Alioto T."/>
            <person name="Gomez Garrido J."/>
        </authorList>
    </citation>
    <scope>NUCLEOTIDE SEQUENCE [LARGE SCALE GENOMIC DNA]</scope>
</reference>
<comment type="caution">
    <text evidence="5">The sequence shown here is derived from an EMBL/GenBank/DDBJ whole genome shotgun (WGS) entry which is preliminary data.</text>
</comment>
<feature type="region of interest" description="Disordered" evidence="2">
    <location>
        <begin position="1"/>
        <end position="52"/>
    </location>
</feature>
<feature type="region of interest" description="Disordered" evidence="2">
    <location>
        <begin position="156"/>
        <end position="184"/>
    </location>
</feature>
<dbReference type="SUPFAM" id="SSF51045">
    <property type="entry name" value="WW domain"/>
    <property type="match status" value="2"/>
</dbReference>
<dbReference type="FunFam" id="1.10.10.440:FF:000029">
    <property type="entry name" value="Uncharacterized protein, isoform B"/>
    <property type="match status" value="1"/>
</dbReference>
<dbReference type="Pfam" id="PF23517">
    <property type="entry name" value="WW_TCERG1"/>
    <property type="match status" value="1"/>
</dbReference>
<feature type="compositionally biased region" description="Polar residues" evidence="2">
    <location>
        <begin position="21"/>
        <end position="35"/>
    </location>
</feature>
<evidence type="ECO:0008006" key="7">
    <source>
        <dbReference type="Google" id="ProtNLM"/>
    </source>
</evidence>
<feature type="compositionally biased region" description="Basic and acidic residues" evidence="2">
    <location>
        <begin position="487"/>
        <end position="510"/>
    </location>
</feature>
<dbReference type="InterPro" id="IPR001202">
    <property type="entry name" value="WW_dom"/>
</dbReference>
<dbReference type="FunFam" id="1.10.10.440:FF:000006">
    <property type="entry name" value="Transcription elongation regulator 1 (CA150)"/>
    <property type="match status" value="1"/>
</dbReference>
<dbReference type="AlphaFoldDB" id="A0A8S1CGM6"/>